<evidence type="ECO:0000256" key="5">
    <source>
        <dbReference type="ARBA" id="ARBA00022840"/>
    </source>
</evidence>
<keyword evidence="4" id="KW-0418">Kinase</keyword>
<dbReference type="InterPro" id="IPR011009">
    <property type="entry name" value="Kinase-like_dom_sf"/>
</dbReference>
<proteinExistence type="predicted"/>
<evidence type="ECO:0000256" key="2">
    <source>
        <dbReference type="ARBA" id="ARBA00022679"/>
    </source>
</evidence>
<organism evidence="7 8">
    <name type="scientific">Ambrosiozyma monospora</name>
    <name type="common">Yeast</name>
    <name type="synonym">Endomycopsis monosporus</name>
    <dbReference type="NCBI Taxonomy" id="43982"/>
    <lineage>
        <taxon>Eukaryota</taxon>
        <taxon>Fungi</taxon>
        <taxon>Dikarya</taxon>
        <taxon>Ascomycota</taxon>
        <taxon>Saccharomycotina</taxon>
        <taxon>Pichiomycetes</taxon>
        <taxon>Pichiales</taxon>
        <taxon>Pichiaceae</taxon>
        <taxon>Ambrosiozyma</taxon>
    </lineage>
</organism>
<dbReference type="EMBL" id="BSXU01012430">
    <property type="protein sequence ID" value="GME77172.1"/>
    <property type="molecule type" value="Genomic_DNA"/>
</dbReference>
<dbReference type="Pfam" id="PF00069">
    <property type="entry name" value="Pkinase"/>
    <property type="match status" value="2"/>
</dbReference>
<evidence type="ECO:0000259" key="6">
    <source>
        <dbReference type="PROSITE" id="PS50011"/>
    </source>
</evidence>
<gene>
    <name evidence="7" type="ORF">Amon01_000961000</name>
</gene>
<dbReference type="GO" id="GO:0000776">
    <property type="term" value="C:kinetochore"/>
    <property type="evidence" value="ECO:0007669"/>
    <property type="project" value="TreeGrafter"/>
</dbReference>
<dbReference type="Gene3D" id="1.10.510.10">
    <property type="entry name" value="Transferase(Phosphotransferase) domain 1"/>
    <property type="match status" value="1"/>
</dbReference>
<evidence type="ECO:0000256" key="1">
    <source>
        <dbReference type="ARBA" id="ARBA00022527"/>
    </source>
</evidence>
<dbReference type="PANTHER" id="PTHR22974">
    <property type="entry name" value="MIXED LINEAGE PROTEIN KINASE"/>
    <property type="match status" value="1"/>
</dbReference>
<dbReference type="GO" id="GO:0005634">
    <property type="term" value="C:nucleus"/>
    <property type="evidence" value="ECO:0007669"/>
    <property type="project" value="TreeGrafter"/>
</dbReference>
<dbReference type="OrthoDB" id="20524at2759"/>
<name>A0A9W6T8M2_AMBMO</name>
<dbReference type="GO" id="GO:0034501">
    <property type="term" value="P:protein localization to kinetochore"/>
    <property type="evidence" value="ECO:0007669"/>
    <property type="project" value="TreeGrafter"/>
</dbReference>
<protein>
    <submittedName>
        <fullName evidence="7">Unnamed protein product</fullName>
    </submittedName>
</protein>
<keyword evidence="1" id="KW-0723">Serine/threonine-protein kinase</keyword>
<dbReference type="GO" id="GO:0004674">
    <property type="term" value="F:protein serine/threonine kinase activity"/>
    <property type="evidence" value="ECO:0007669"/>
    <property type="project" value="UniProtKB-KW"/>
</dbReference>
<dbReference type="Proteomes" id="UP001165063">
    <property type="component" value="Unassembled WGS sequence"/>
</dbReference>
<evidence type="ECO:0000313" key="8">
    <source>
        <dbReference type="Proteomes" id="UP001165063"/>
    </source>
</evidence>
<dbReference type="PROSITE" id="PS00108">
    <property type="entry name" value="PROTEIN_KINASE_ST"/>
    <property type="match status" value="1"/>
</dbReference>
<dbReference type="PROSITE" id="PS50011">
    <property type="entry name" value="PROTEIN_KINASE_DOM"/>
    <property type="match status" value="1"/>
</dbReference>
<keyword evidence="8" id="KW-1185">Reference proteome</keyword>
<keyword evidence="3" id="KW-0547">Nucleotide-binding</keyword>
<reference evidence="7" key="1">
    <citation type="submission" date="2023-04" db="EMBL/GenBank/DDBJ databases">
        <title>Ambrosiozyma monospora NBRC 1965.</title>
        <authorList>
            <person name="Ichikawa N."/>
            <person name="Sato H."/>
            <person name="Tonouchi N."/>
        </authorList>
    </citation>
    <scope>NUCLEOTIDE SEQUENCE</scope>
    <source>
        <strain evidence="7">NBRC 1965</strain>
    </source>
</reference>
<dbReference type="GO" id="GO:0005524">
    <property type="term" value="F:ATP binding"/>
    <property type="evidence" value="ECO:0007669"/>
    <property type="project" value="UniProtKB-KW"/>
</dbReference>
<evidence type="ECO:0000256" key="3">
    <source>
        <dbReference type="ARBA" id="ARBA00022741"/>
    </source>
</evidence>
<dbReference type="SUPFAM" id="SSF56112">
    <property type="entry name" value="Protein kinase-like (PK-like)"/>
    <property type="match status" value="1"/>
</dbReference>
<dbReference type="AlphaFoldDB" id="A0A9W6T8M2"/>
<dbReference type="GO" id="GO:0007094">
    <property type="term" value="P:mitotic spindle assembly checkpoint signaling"/>
    <property type="evidence" value="ECO:0007669"/>
    <property type="project" value="TreeGrafter"/>
</dbReference>
<dbReference type="InterPro" id="IPR008271">
    <property type="entry name" value="Ser/Thr_kinase_AS"/>
</dbReference>
<evidence type="ECO:0000313" key="7">
    <source>
        <dbReference type="EMBL" id="GME77172.1"/>
    </source>
</evidence>
<accession>A0A9W6T8M2</accession>
<keyword evidence="5" id="KW-0067">ATP-binding</keyword>
<dbReference type="GO" id="GO:0033316">
    <property type="term" value="P:meiotic spindle assembly checkpoint signaling"/>
    <property type="evidence" value="ECO:0007669"/>
    <property type="project" value="TreeGrafter"/>
</dbReference>
<evidence type="ECO:0000256" key="4">
    <source>
        <dbReference type="ARBA" id="ARBA00022777"/>
    </source>
</evidence>
<dbReference type="SMART" id="SM00220">
    <property type="entry name" value="S_TKc"/>
    <property type="match status" value="1"/>
</dbReference>
<keyword evidence="2" id="KW-0808">Transferase</keyword>
<sequence length="275" mass="31319">MIDYSFKSGCLMLILECGEIDLAHVLNSRFNEPFDAGFIRYHVTEMMKCVKAVHDMGIVHSDLKPANFLFVKGVLKLIDFGISNALTDKTMNVYRECQIGTPNYMAPETLIEANQYTMKLKPRTYNANDPDNDEDIHNSTWKVGKPADIWACGCIIYQMVYGRPPFASYQGGKKVLAITNPKIQIEYPKHTKVGSKINGLVIELMRSCLYRDPKSRATAEEVLQMDFLRPKLITRTFVNELVKQSVKYGCSHPKVNDAKLENMSANIWSKVKDYE</sequence>
<dbReference type="InterPro" id="IPR000719">
    <property type="entry name" value="Prot_kinase_dom"/>
</dbReference>
<dbReference type="GO" id="GO:0004712">
    <property type="term" value="F:protein serine/threonine/tyrosine kinase activity"/>
    <property type="evidence" value="ECO:0007669"/>
    <property type="project" value="TreeGrafter"/>
</dbReference>
<comment type="caution">
    <text evidence="7">The sequence shown here is derived from an EMBL/GenBank/DDBJ whole genome shotgun (WGS) entry which is preliminary data.</text>
</comment>
<dbReference type="GO" id="GO:0007059">
    <property type="term" value="P:chromosome segregation"/>
    <property type="evidence" value="ECO:0007669"/>
    <property type="project" value="TreeGrafter"/>
</dbReference>
<dbReference type="PANTHER" id="PTHR22974:SF21">
    <property type="entry name" value="DUAL SPECIFICITY PROTEIN KINASE TTK"/>
    <property type="match status" value="1"/>
</dbReference>
<feature type="domain" description="Protein kinase" evidence="6">
    <location>
        <begin position="1"/>
        <end position="228"/>
    </location>
</feature>